<accession>A0A4C1Z6X9</accession>
<reference evidence="2 3" key="1">
    <citation type="journal article" date="2019" name="Commun. Biol.">
        <title>The bagworm genome reveals a unique fibroin gene that provides high tensile strength.</title>
        <authorList>
            <person name="Kono N."/>
            <person name="Nakamura H."/>
            <person name="Ohtoshi R."/>
            <person name="Tomita M."/>
            <person name="Numata K."/>
            <person name="Arakawa K."/>
        </authorList>
    </citation>
    <scope>NUCLEOTIDE SEQUENCE [LARGE SCALE GENOMIC DNA]</scope>
</reference>
<keyword evidence="3" id="KW-1185">Reference proteome</keyword>
<feature type="region of interest" description="Disordered" evidence="1">
    <location>
        <begin position="1"/>
        <end position="28"/>
    </location>
</feature>
<organism evidence="2 3">
    <name type="scientific">Eumeta variegata</name>
    <name type="common">Bagworm moth</name>
    <name type="synonym">Eumeta japonica</name>
    <dbReference type="NCBI Taxonomy" id="151549"/>
    <lineage>
        <taxon>Eukaryota</taxon>
        <taxon>Metazoa</taxon>
        <taxon>Ecdysozoa</taxon>
        <taxon>Arthropoda</taxon>
        <taxon>Hexapoda</taxon>
        <taxon>Insecta</taxon>
        <taxon>Pterygota</taxon>
        <taxon>Neoptera</taxon>
        <taxon>Endopterygota</taxon>
        <taxon>Lepidoptera</taxon>
        <taxon>Glossata</taxon>
        <taxon>Ditrysia</taxon>
        <taxon>Tineoidea</taxon>
        <taxon>Psychidae</taxon>
        <taxon>Oiketicinae</taxon>
        <taxon>Eumeta</taxon>
    </lineage>
</organism>
<dbReference type="EMBL" id="BGZK01001562">
    <property type="protein sequence ID" value="GBP82407.1"/>
    <property type="molecule type" value="Genomic_DNA"/>
</dbReference>
<feature type="compositionally biased region" description="Polar residues" evidence="1">
    <location>
        <begin position="1"/>
        <end position="20"/>
    </location>
</feature>
<protein>
    <submittedName>
        <fullName evidence="2">Uncharacterized protein</fullName>
    </submittedName>
</protein>
<evidence type="ECO:0000256" key="1">
    <source>
        <dbReference type="SAM" id="MobiDB-lite"/>
    </source>
</evidence>
<evidence type="ECO:0000313" key="2">
    <source>
        <dbReference type="EMBL" id="GBP82407.1"/>
    </source>
</evidence>
<dbReference type="AlphaFoldDB" id="A0A4C1Z6X9"/>
<sequence length="204" mass="22910">MKNDISGKNSPSSHCFTPSHGSRGMGKRLTREMYCDRDAPRPRIDVAVFSIDNLRQGNEPETPAHPISPLIFYATGGYARPIDRHLVRLKAIYPLVGPRKLLIIPLAPVTPLSIPGLRSFRGFHIRTCIDRAELSRRLFSTGHVHVRNPKADITVARVEPYHLCFLGVHEMRERENRRCERLRSRAINSMQLSVASAIAITAAA</sequence>
<name>A0A4C1Z6X9_EUMVA</name>
<proteinExistence type="predicted"/>
<gene>
    <name evidence="2" type="ORF">EVAR_49718_1</name>
</gene>
<dbReference type="Proteomes" id="UP000299102">
    <property type="component" value="Unassembled WGS sequence"/>
</dbReference>
<comment type="caution">
    <text evidence="2">The sequence shown here is derived from an EMBL/GenBank/DDBJ whole genome shotgun (WGS) entry which is preliminary data.</text>
</comment>
<evidence type="ECO:0000313" key="3">
    <source>
        <dbReference type="Proteomes" id="UP000299102"/>
    </source>
</evidence>